<evidence type="ECO:0000256" key="9">
    <source>
        <dbReference type="ARBA" id="ARBA00023180"/>
    </source>
</evidence>
<evidence type="ECO:0000313" key="15">
    <source>
        <dbReference type="Proteomes" id="UP000440578"/>
    </source>
</evidence>
<evidence type="ECO:0000256" key="5">
    <source>
        <dbReference type="ARBA" id="ARBA00022989"/>
    </source>
</evidence>
<evidence type="ECO:0000256" key="8">
    <source>
        <dbReference type="ARBA" id="ARBA00023170"/>
    </source>
</evidence>
<feature type="compositionally biased region" description="Low complexity" evidence="11">
    <location>
        <begin position="7"/>
        <end position="19"/>
    </location>
</feature>
<dbReference type="Gene3D" id="2.60.40.10">
    <property type="entry name" value="Immunoglobulins"/>
    <property type="match status" value="2"/>
</dbReference>
<dbReference type="InterPro" id="IPR050958">
    <property type="entry name" value="Cell_Adh-Cytoskel_Orgn"/>
</dbReference>
<gene>
    <name evidence="14" type="ORF">FJT64_020695</name>
</gene>
<evidence type="ECO:0000256" key="4">
    <source>
        <dbReference type="ARBA" id="ARBA00022737"/>
    </source>
</evidence>
<keyword evidence="5 12" id="KW-1133">Transmembrane helix</keyword>
<dbReference type="PROSITE" id="PS50835">
    <property type="entry name" value="IG_LIKE"/>
    <property type="match status" value="2"/>
</dbReference>
<organism evidence="14 15">
    <name type="scientific">Amphibalanus amphitrite</name>
    <name type="common">Striped barnacle</name>
    <name type="synonym">Balanus amphitrite</name>
    <dbReference type="NCBI Taxonomy" id="1232801"/>
    <lineage>
        <taxon>Eukaryota</taxon>
        <taxon>Metazoa</taxon>
        <taxon>Ecdysozoa</taxon>
        <taxon>Arthropoda</taxon>
        <taxon>Crustacea</taxon>
        <taxon>Multicrustacea</taxon>
        <taxon>Cirripedia</taxon>
        <taxon>Thoracica</taxon>
        <taxon>Thoracicalcarea</taxon>
        <taxon>Balanomorpha</taxon>
        <taxon>Balanoidea</taxon>
        <taxon>Balanidae</taxon>
        <taxon>Amphibalaninae</taxon>
        <taxon>Amphibalanus</taxon>
    </lineage>
</organism>
<keyword evidence="8 14" id="KW-0675">Receptor</keyword>
<dbReference type="InterPro" id="IPR007110">
    <property type="entry name" value="Ig-like_dom"/>
</dbReference>
<dbReference type="EMBL" id="VIIS01000516">
    <property type="protein sequence ID" value="KAF0308048.1"/>
    <property type="molecule type" value="Genomic_DNA"/>
</dbReference>
<keyword evidence="3" id="KW-0732">Signal</keyword>
<dbReference type="PANTHER" id="PTHR45080">
    <property type="entry name" value="CONTACTIN 5"/>
    <property type="match status" value="1"/>
</dbReference>
<dbReference type="PIRSF" id="PIRSF000615">
    <property type="entry name" value="TyrPK_CSF1-R"/>
    <property type="match status" value="1"/>
</dbReference>
<dbReference type="SMART" id="SM00408">
    <property type="entry name" value="IGc2"/>
    <property type="match status" value="2"/>
</dbReference>
<evidence type="ECO:0000256" key="10">
    <source>
        <dbReference type="ARBA" id="ARBA00023319"/>
    </source>
</evidence>
<keyword evidence="9" id="KW-0325">Glycoprotein</keyword>
<feature type="region of interest" description="Disordered" evidence="11">
    <location>
        <begin position="617"/>
        <end position="689"/>
    </location>
</feature>
<feature type="compositionally biased region" description="Low complexity" evidence="11">
    <location>
        <begin position="672"/>
        <end position="689"/>
    </location>
</feature>
<comment type="subcellular location">
    <subcellularLocation>
        <location evidence="1">Membrane</location>
        <topology evidence="1">Single-pass membrane protein</topology>
    </subcellularLocation>
</comment>
<dbReference type="InterPro" id="IPR003598">
    <property type="entry name" value="Ig_sub2"/>
</dbReference>
<evidence type="ECO:0000256" key="1">
    <source>
        <dbReference type="ARBA" id="ARBA00004167"/>
    </source>
</evidence>
<evidence type="ECO:0000259" key="13">
    <source>
        <dbReference type="PROSITE" id="PS50835"/>
    </source>
</evidence>
<protein>
    <submittedName>
        <fullName evidence="14">Fibroblast growth factor receptor 2</fullName>
    </submittedName>
</protein>
<evidence type="ECO:0000256" key="11">
    <source>
        <dbReference type="SAM" id="MobiDB-lite"/>
    </source>
</evidence>
<name>A0A6A4WZV4_AMPAM</name>
<dbReference type="SUPFAM" id="SSF48726">
    <property type="entry name" value="Immunoglobulin"/>
    <property type="match status" value="2"/>
</dbReference>
<dbReference type="InterPro" id="IPR036179">
    <property type="entry name" value="Ig-like_dom_sf"/>
</dbReference>
<keyword evidence="2 12" id="KW-0812">Transmembrane</keyword>
<dbReference type="PANTHER" id="PTHR45080:SF8">
    <property type="entry name" value="IG-LIKE DOMAIN-CONTAINING PROTEIN"/>
    <property type="match status" value="1"/>
</dbReference>
<keyword evidence="4" id="KW-0677">Repeat</keyword>
<sequence length="689" mass="77014">MTLTCPRSTASTWTATSAAGRRRRRSVNGTGEETKPYFANKDELRRMQAVPLGDPVTICCHIKGSPAPEIQWLYNGRPLSESSHTVSHVEVGRYSLFVPSMRQYDNGNYTCVGRNLLGEVSHMTYLEANGEWMRHICVVPCPSVSLPAACRGCLLCCAVLCCLPCVPPAVLCADGEAAVGRHRRRFQTRPFWSCQCIEEGYPLNVTAFIGENATFDCLGSWDWEMDLFWVFSENNTVHVRDLADMDRLNRQAINEKQTLTDPPVSTAPPQPHPIITRAPRNVTLVTGEQANFVCEVTAGMHSQLDWYWSATAAPGAHVTKLQDGGRFDISTKQRLVIHNVTLNDTGFYTCIAYNTLAKAHARAYLTVLEPSHIDQTLRHSFPDQTLRHSFPDQTLRHSFPDQTLRYSFPASPVSLGLRHCAVIQTMFSRPGPLEEIPVPLAHSRITVILSVVFGVLVLAGIILVARFYGRMRLERRERERAVEKANAFHAMTKKVIIDHQNMLANGTIVAPTIRIERCKVRLRNQFCNLRSYLRERRHTTGYERAFDHETPTVRELTSFAYQVARGMEYLAAKKVRMVVSDDIMRQCWEYYPNLRPTFTELVEKLGTLLTSLAPQEYLDLGQPSPPDSGDSSHDVSVDSQFELFKSTGHVGGATSAPPGGGPSQRRRRLAGRGEAARTGGPARPASTCK</sequence>
<feature type="transmembrane region" description="Helical" evidence="12">
    <location>
        <begin position="447"/>
        <end position="468"/>
    </location>
</feature>
<evidence type="ECO:0000256" key="2">
    <source>
        <dbReference type="ARBA" id="ARBA00022692"/>
    </source>
</evidence>
<keyword evidence="10" id="KW-0393">Immunoglobulin domain</keyword>
<dbReference type="GO" id="GO:0005886">
    <property type="term" value="C:plasma membrane"/>
    <property type="evidence" value="ECO:0007669"/>
    <property type="project" value="TreeGrafter"/>
</dbReference>
<dbReference type="GO" id="GO:0050808">
    <property type="term" value="P:synapse organization"/>
    <property type="evidence" value="ECO:0007669"/>
    <property type="project" value="TreeGrafter"/>
</dbReference>
<evidence type="ECO:0000256" key="3">
    <source>
        <dbReference type="ARBA" id="ARBA00022729"/>
    </source>
</evidence>
<evidence type="ECO:0000256" key="7">
    <source>
        <dbReference type="ARBA" id="ARBA00023157"/>
    </source>
</evidence>
<accession>A0A6A4WZV4</accession>
<feature type="domain" description="Ig-like" evidence="13">
    <location>
        <begin position="273"/>
        <end position="366"/>
    </location>
</feature>
<comment type="caution">
    <text evidence="14">The sequence shown here is derived from an EMBL/GenBank/DDBJ whole genome shotgun (WGS) entry which is preliminary data.</text>
</comment>
<keyword evidence="15" id="KW-1185">Reference proteome</keyword>
<dbReference type="SMART" id="SM00409">
    <property type="entry name" value="IG"/>
    <property type="match status" value="2"/>
</dbReference>
<keyword evidence="6 12" id="KW-0472">Membrane</keyword>
<evidence type="ECO:0000256" key="12">
    <source>
        <dbReference type="SAM" id="Phobius"/>
    </source>
</evidence>
<feature type="region of interest" description="Disordered" evidence="11">
    <location>
        <begin position="1"/>
        <end position="35"/>
    </location>
</feature>
<dbReference type="InterPro" id="IPR013783">
    <property type="entry name" value="Ig-like_fold"/>
</dbReference>
<evidence type="ECO:0000313" key="14">
    <source>
        <dbReference type="EMBL" id="KAF0308048.1"/>
    </source>
</evidence>
<dbReference type="Pfam" id="PF07679">
    <property type="entry name" value="I-set"/>
    <property type="match status" value="2"/>
</dbReference>
<dbReference type="InterPro" id="IPR013098">
    <property type="entry name" value="Ig_I-set"/>
</dbReference>
<evidence type="ECO:0000256" key="6">
    <source>
        <dbReference type="ARBA" id="ARBA00023136"/>
    </source>
</evidence>
<proteinExistence type="predicted"/>
<dbReference type="FunFam" id="2.60.40.10:FF:000016">
    <property type="entry name" value="Fibroblast growth factor receptor"/>
    <property type="match status" value="1"/>
</dbReference>
<dbReference type="GO" id="GO:0007156">
    <property type="term" value="P:homophilic cell adhesion via plasma membrane adhesion molecules"/>
    <property type="evidence" value="ECO:0007669"/>
    <property type="project" value="TreeGrafter"/>
</dbReference>
<keyword evidence="7" id="KW-1015">Disulfide bond</keyword>
<dbReference type="OrthoDB" id="535945at2759"/>
<dbReference type="InterPro" id="IPR003599">
    <property type="entry name" value="Ig_sub"/>
</dbReference>
<dbReference type="Proteomes" id="UP000440578">
    <property type="component" value="Unassembled WGS sequence"/>
</dbReference>
<feature type="domain" description="Ig-like" evidence="13">
    <location>
        <begin position="36"/>
        <end position="129"/>
    </location>
</feature>
<dbReference type="AlphaFoldDB" id="A0A6A4WZV4"/>
<dbReference type="GO" id="GO:0030424">
    <property type="term" value="C:axon"/>
    <property type="evidence" value="ECO:0007669"/>
    <property type="project" value="TreeGrafter"/>
</dbReference>
<reference evidence="14 15" key="1">
    <citation type="submission" date="2019-07" db="EMBL/GenBank/DDBJ databases">
        <title>Draft genome assembly of a fouling barnacle, Amphibalanus amphitrite (Darwin, 1854): The first reference genome for Thecostraca.</title>
        <authorList>
            <person name="Kim W."/>
        </authorList>
    </citation>
    <scope>NUCLEOTIDE SEQUENCE [LARGE SCALE GENOMIC DNA]</scope>
    <source>
        <strain evidence="14">SNU_AA5</strain>
        <tissue evidence="14">Soma without cirri and trophi</tissue>
    </source>
</reference>
<dbReference type="GO" id="GO:0043025">
    <property type="term" value="C:neuronal cell body"/>
    <property type="evidence" value="ECO:0007669"/>
    <property type="project" value="TreeGrafter"/>
</dbReference>
<dbReference type="GO" id="GO:0008046">
    <property type="term" value="F:axon guidance receptor activity"/>
    <property type="evidence" value="ECO:0007669"/>
    <property type="project" value="TreeGrafter"/>
</dbReference>